<dbReference type="GO" id="GO:0004364">
    <property type="term" value="F:glutathione transferase activity"/>
    <property type="evidence" value="ECO:0007669"/>
    <property type="project" value="TreeGrafter"/>
</dbReference>
<dbReference type="Pfam" id="PF01323">
    <property type="entry name" value="DSBA"/>
    <property type="match status" value="1"/>
</dbReference>
<gene>
    <name evidence="3" type="ORF">METZ01_LOCUS197659</name>
</gene>
<name>A0A382E2V6_9ZZZZ</name>
<reference evidence="3" key="1">
    <citation type="submission" date="2018-05" db="EMBL/GenBank/DDBJ databases">
        <authorList>
            <person name="Lanie J.A."/>
            <person name="Ng W.-L."/>
            <person name="Kazmierczak K.M."/>
            <person name="Andrzejewski T.M."/>
            <person name="Davidsen T.M."/>
            <person name="Wayne K.J."/>
            <person name="Tettelin H."/>
            <person name="Glass J.I."/>
            <person name="Rusch D."/>
            <person name="Podicherti R."/>
            <person name="Tsui H.-C.T."/>
            <person name="Winkler M.E."/>
        </authorList>
    </citation>
    <scope>NUCLEOTIDE SEQUENCE</scope>
</reference>
<dbReference type="PANTHER" id="PTHR42943">
    <property type="entry name" value="GLUTATHIONE S-TRANSFERASE KAPPA"/>
    <property type="match status" value="1"/>
</dbReference>
<dbReference type="InterPro" id="IPR001853">
    <property type="entry name" value="DSBA-like_thioredoxin_dom"/>
</dbReference>
<evidence type="ECO:0000313" key="3">
    <source>
        <dbReference type="EMBL" id="SVB44805.1"/>
    </source>
</evidence>
<dbReference type="AlphaFoldDB" id="A0A382E2V6"/>
<dbReference type="InterPro" id="IPR051924">
    <property type="entry name" value="GST_Kappa/NadH"/>
</dbReference>
<proteinExistence type="predicted"/>
<dbReference type="EMBL" id="UINC01042327">
    <property type="protein sequence ID" value="SVB44805.1"/>
    <property type="molecule type" value="Genomic_DNA"/>
</dbReference>
<dbReference type="PANTHER" id="PTHR42943:SF2">
    <property type="entry name" value="GLUTATHIONE S-TRANSFERASE KAPPA 1"/>
    <property type="match status" value="1"/>
</dbReference>
<dbReference type="InterPro" id="IPR014440">
    <property type="entry name" value="HCCAis_GSTk"/>
</dbReference>
<dbReference type="InterPro" id="IPR036249">
    <property type="entry name" value="Thioredoxin-like_sf"/>
</dbReference>
<dbReference type="CDD" id="cd03022">
    <property type="entry name" value="DsbA_HCCA_Iso"/>
    <property type="match status" value="1"/>
</dbReference>
<evidence type="ECO:0000256" key="1">
    <source>
        <dbReference type="SAM" id="MobiDB-lite"/>
    </source>
</evidence>
<feature type="domain" description="DSBA-like thioredoxin" evidence="2">
    <location>
        <begin position="4"/>
        <end position="196"/>
    </location>
</feature>
<evidence type="ECO:0000259" key="2">
    <source>
        <dbReference type="Pfam" id="PF01323"/>
    </source>
</evidence>
<dbReference type="GO" id="GO:0005777">
    <property type="term" value="C:peroxisome"/>
    <property type="evidence" value="ECO:0007669"/>
    <property type="project" value="TreeGrafter"/>
</dbReference>
<feature type="region of interest" description="Disordered" evidence="1">
    <location>
        <begin position="198"/>
        <end position="218"/>
    </location>
</feature>
<dbReference type="PIRSF" id="PIRSF006386">
    <property type="entry name" value="HCCAis_GSTk"/>
    <property type="match status" value="1"/>
</dbReference>
<dbReference type="Gene3D" id="3.40.30.10">
    <property type="entry name" value="Glutaredoxin"/>
    <property type="match status" value="1"/>
</dbReference>
<accession>A0A382E2V6</accession>
<dbReference type="GO" id="GO:0006749">
    <property type="term" value="P:glutathione metabolic process"/>
    <property type="evidence" value="ECO:0007669"/>
    <property type="project" value="TreeGrafter"/>
</dbReference>
<dbReference type="GO" id="GO:0005739">
    <property type="term" value="C:mitochondrion"/>
    <property type="evidence" value="ECO:0007669"/>
    <property type="project" value="TreeGrafter"/>
</dbReference>
<protein>
    <recommendedName>
        <fullName evidence="2">DSBA-like thioredoxin domain-containing protein</fullName>
    </recommendedName>
</protein>
<dbReference type="SUPFAM" id="SSF52833">
    <property type="entry name" value="Thioredoxin-like"/>
    <property type="match status" value="1"/>
</dbReference>
<sequence length="218" mass="24426">MRKTIDYYFTVTSPWSYLGDIRVREIAARCNVTLQHRPVNAGEIFSKTGGLPLKDRSAERQAYRLRELARWRERLKIKLNLEPTFFPASSELADKVIIVTRESGINPGPLTNAFMRTVWVDNENIADPEVVKNVLDAQGLDAVTLMAAAQQDETARVLATHTEEAISRGVFGLPSYVTAHDLFWGQDRLEFLESSLAGYESGEDPEQASRIAGDETPL</sequence>
<organism evidence="3">
    <name type="scientific">marine metagenome</name>
    <dbReference type="NCBI Taxonomy" id="408172"/>
    <lineage>
        <taxon>unclassified sequences</taxon>
        <taxon>metagenomes</taxon>
        <taxon>ecological metagenomes</taxon>
    </lineage>
</organism>
<dbReference type="GO" id="GO:0018845">
    <property type="term" value="F:2-hydroxychromene-2-carboxylate isomerase activity"/>
    <property type="evidence" value="ECO:0007669"/>
    <property type="project" value="InterPro"/>
</dbReference>
<dbReference type="GO" id="GO:0004602">
    <property type="term" value="F:glutathione peroxidase activity"/>
    <property type="evidence" value="ECO:0007669"/>
    <property type="project" value="TreeGrafter"/>
</dbReference>
<dbReference type="InterPro" id="IPR044087">
    <property type="entry name" value="NahD-like"/>
</dbReference>
<dbReference type="GO" id="GO:1901170">
    <property type="term" value="P:naphthalene catabolic process"/>
    <property type="evidence" value="ECO:0007669"/>
    <property type="project" value="InterPro"/>
</dbReference>